<reference evidence="5" key="1">
    <citation type="submission" date="2016-10" db="EMBL/GenBank/DDBJ databases">
        <title>The assassin bug Pristhesancus plagipennis produces two different types of venom.</title>
        <authorList>
            <person name="Walker A.A."/>
            <person name="Herzig V."/>
            <person name="Jin J."/>
            <person name="Fry B.G."/>
            <person name="King G.F."/>
        </authorList>
    </citation>
    <scope>NUCLEOTIDE SEQUENCE</scope>
    <source>
        <tissue evidence="5">Venom/labial glands</tissue>
    </source>
</reference>
<dbReference type="GO" id="GO:0030246">
    <property type="term" value="F:carbohydrate binding"/>
    <property type="evidence" value="ECO:0007669"/>
    <property type="project" value="UniProtKB-KW"/>
</dbReference>
<feature type="chain" id="PRO_5014778332" evidence="3">
    <location>
        <begin position="20"/>
        <end position="254"/>
    </location>
</feature>
<dbReference type="AlphaFoldDB" id="A0A2K8JWH6"/>
<evidence type="ECO:0000256" key="3">
    <source>
        <dbReference type="SAM" id="SignalP"/>
    </source>
</evidence>
<dbReference type="InterPro" id="IPR000922">
    <property type="entry name" value="Lectin_gal-bd_dom"/>
</dbReference>
<dbReference type="PANTHER" id="PTHR46780">
    <property type="entry name" value="PROTEIN EVA-1"/>
    <property type="match status" value="1"/>
</dbReference>
<feature type="domain" description="SUEL-type lectin" evidence="4">
    <location>
        <begin position="127"/>
        <end position="216"/>
    </location>
</feature>
<name>A0A2K8JWH6_PRIPG</name>
<evidence type="ECO:0000256" key="2">
    <source>
        <dbReference type="ARBA" id="ARBA00022734"/>
    </source>
</evidence>
<sequence>MNYYVTFILLGSLLQTVLGDASPVETFRELVCENEELVLTCHKGYTIDIRTAVYGKKNPLYCSMAGNKVNDCSAGNALDIVKFKCNRKERCTLLASNNVFGDPCYGIFKYLDVTYDCIAGDIQSKSACENEDLDIHCPDGTFLWISNAVYGRINPIICGGINTKAKSNRCISEKSLSVVESKCDNLQQCKVRASNQIFGDPCVGTFKYLEVDYQCLDSMGGRVSAIDVRTKVSTVSENETVFDQENLIFTEENH</sequence>
<keyword evidence="3" id="KW-0732">Signal</keyword>
<dbReference type="PROSITE" id="PS50228">
    <property type="entry name" value="SUEL_LECTIN"/>
    <property type="match status" value="2"/>
</dbReference>
<dbReference type="Gene3D" id="2.60.120.740">
    <property type="match status" value="2"/>
</dbReference>
<proteinExistence type="evidence at transcript level"/>
<evidence type="ECO:0000259" key="4">
    <source>
        <dbReference type="PROSITE" id="PS50228"/>
    </source>
</evidence>
<organism evidence="5">
    <name type="scientific">Pristhesancus plagipennis</name>
    <name type="common">Common assassin bug</name>
    <dbReference type="NCBI Taxonomy" id="1955184"/>
    <lineage>
        <taxon>Eukaryota</taxon>
        <taxon>Metazoa</taxon>
        <taxon>Ecdysozoa</taxon>
        <taxon>Arthropoda</taxon>
        <taxon>Hexapoda</taxon>
        <taxon>Insecta</taxon>
        <taxon>Pterygota</taxon>
        <taxon>Neoptera</taxon>
        <taxon>Paraneoptera</taxon>
        <taxon>Hemiptera</taxon>
        <taxon>Heteroptera</taxon>
        <taxon>Panheteroptera</taxon>
        <taxon>Cimicomorpha</taxon>
        <taxon>Reduviidae</taxon>
        <taxon>Harpactorinae</taxon>
        <taxon>Harpactorini</taxon>
        <taxon>Pristhesancus</taxon>
    </lineage>
</organism>
<keyword evidence="2 5" id="KW-0430">Lectin</keyword>
<protein>
    <submittedName>
        <fullName evidence="5">Secreted Lectin-like protein</fullName>
    </submittedName>
</protein>
<evidence type="ECO:0000256" key="1">
    <source>
        <dbReference type="ARBA" id="ARBA00010933"/>
    </source>
</evidence>
<feature type="signal peptide" evidence="3">
    <location>
        <begin position="1"/>
        <end position="19"/>
    </location>
</feature>
<comment type="similarity">
    <text evidence="1">Belongs to the G-protein coupled receptor 2 family. LN-TM7 subfamily.</text>
</comment>
<dbReference type="EMBL" id="KY031016">
    <property type="protein sequence ID" value="ATU82767.1"/>
    <property type="molecule type" value="mRNA"/>
</dbReference>
<accession>A0A2K8JWH6</accession>
<evidence type="ECO:0000313" key="5">
    <source>
        <dbReference type="EMBL" id="ATU82767.1"/>
    </source>
</evidence>
<dbReference type="InterPro" id="IPR043159">
    <property type="entry name" value="Lectin_gal-bd_sf"/>
</dbReference>
<dbReference type="Pfam" id="PF02140">
    <property type="entry name" value="SUEL_Lectin"/>
    <property type="match status" value="2"/>
</dbReference>
<dbReference type="FunFam" id="2.60.120.740:FF:000001">
    <property type="entry name" value="Adhesion G protein-coupled receptor L2"/>
    <property type="match status" value="2"/>
</dbReference>
<dbReference type="CDD" id="cd22827">
    <property type="entry name" value="Gal_Rha_Lectin_SUL-I-like"/>
    <property type="match status" value="2"/>
</dbReference>
<feature type="domain" description="SUEL-type lectin" evidence="4">
    <location>
        <begin position="31"/>
        <end position="118"/>
    </location>
</feature>